<organism evidence="1 2">
    <name type="scientific">Blepharisma stoltei</name>
    <dbReference type="NCBI Taxonomy" id="1481888"/>
    <lineage>
        <taxon>Eukaryota</taxon>
        <taxon>Sar</taxon>
        <taxon>Alveolata</taxon>
        <taxon>Ciliophora</taxon>
        <taxon>Postciliodesmatophora</taxon>
        <taxon>Heterotrichea</taxon>
        <taxon>Heterotrichida</taxon>
        <taxon>Blepharismidae</taxon>
        <taxon>Blepharisma</taxon>
    </lineage>
</organism>
<protein>
    <submittedName>
        <fullName evidence="1">Uncharacterized protein</fullName>
    </submittedName>
</protein>
<accession>A0AAU9JLK2</accession>
<dbReference type="EMBL" id="CAJZBQ010000039">
    <property type="protein sequence ID" value="CAG9325889.1"/>
    <property type="molecule type" value="Genomic_DNA"/>
</dbReference>
<name>A0AAU9JLK2_9CILI</name>
<evidence type="ECO:0000313" key="1">
    <source>
        <dbReference type="EMBL" id="CAG9325889.1"/>
    </source>
</evidence>
<comment type="caution">
    <text evidence="1">The sequence shown here is derived from an EMBL/GenBank/DDBJ whole genome shotgun (WGS) entry which is preliminary data.</text>
</comment>
<keyword evidence="2" id="KW-1185">Reference proteome</keyword>
<dbReference type="AlphaFoldDB" id="A0AAU9JLK2"/>
<dbReference type="Proteomes" id="UP001162131">
    <property type="component" value="Unassembled WGS sequence"/>
</dbReference>
<evidence type="ECO:0000313" key="2">
    <source>
        <dbReference type="Proteomes" id="UP001162131"/>
    </source>
</evidence>
<gene>
    <name evidence="1" type="ORF">BSTOLATCC_MIC39672</name>
</gene>
<proteinExistence type="predicted"/>
<reference evidence="1" key="1">
    <citation type="submission" date="2021-09" db="EMBL/GenBank/DDBJ databases">
        <authorList>
            <consortium name="AG Swart"/>
            <person name="Singh M."/>
            <person name="Singh A."/>
            <person name="Seah K."/>
            <person name="Emmerich C."/>
        </authorList>
    </citation>
    <scope>NUCLEOTIDE SEQUENCE</scope>
    <source>
        <strain evidence="1">ATCC30299</strain>
    </source>
</reference>
<sequence length="378" mass="44258">MWTSESQLKHLWNKSVKKNAAMKKPFVLRLNGKYCFANEKLQLTSDINHSSLNLWKRWENKEKDQSKWSNKAQGIATQFYRLKDKMWSENNAKANEEKKWLRNYLPEIIIDSPATLSSILKSTITKPGNISYFNPTPPRSPLVYYIADKYNMCIHNTFFPYRDYYYDAKKEYETLPKYIKEMYEKANELDTLRNQAESMKCANASYLNYLNDAISWREVYRRPLSSCFGENLKVMCKLSVFMAIKIDNLISHLMSKLESIYKDKTGKIKKSKVLKEAVNYCIKQYPQDGHVCHYIICGEDLNSYSPTLSIIEQAIFHRDTWFESSENNGEIVDFHGCPLVKPNKIVNLGYGMTAKLFKIEDVWFDSGSTKKVKETESY</sequence>